<sequence>MNTVMDAILQVGLIVVSIIGIVFLLISTFLMFLLTAMVLRLNKFLKKQKALLDVVGKFSTYTNLFKKKG</sequence>
<name>A0A6M6DZ09_PRIMG</name>
<feature type="transmembrane region" description="Helical" evidence="1">
    <location>
        <begin position="12"/>
        <end position="39"/>
    </location>
</feature>
<proteinExistence type="predicted"/>
<dbReference type="AlphaFoldDB" id="A0A6M6DZ09"/>
<organism evidence="2 3">
    <name type="scientific">Priestia megaterium</name>
    <name type="common">Bacillus megaterium</name>
    <dbReference type="NCBI Taxonomy" id="1404"/>
    <lineage>
        <taxon>Bacteria</taxon>
        <taxon>Bacillati</taxon>
        <taxon>Bacillota</taxon>
        <taxon>Bacilli</taxon>
        <taxon>Bacillales</taxon>
        <taxon>Bacillaceae</taxon>
        <taxon>Priestia</taxon>
    </lineage>
</organism>
<accession>A0A6M6DZ09</accession>
<keyword evidence="1" id="KW-0472">Membrane</keyword>
<keyword evidence="1" id="KW-0812">Transmembrane</keyword>
<evidence type="ECO:0000313" key="2">
    <source>
        <dbReference type="EMBL" id="QJX80143.1"/>
    </source>
</evidence>
<reference evidence="2 3" key="1">
    <citation type="submission" date="2019-10" db="EMBL/GenBank/DDBJ databases">
        <title>Complete genome sequences for adaption low water activity.</title>
        <authorList>
            <person name="Zhao L."/>
            <person name="Zhong J."/>
        </authorList>
    </citation>
    <scope>NUCLEOTIDE SEQUENCE [LARGE SCALE GENOMIC DNA]</scope>
    <source>
        <strain evidence="2 3">FDU301</strain>
        <plasmid evidence="3">pfdu301a</plasmid>
    </source>
</reference>
<evidence type="ECO:0000256" key="1">
    <source>
        <dbReference type="SAM" id="Phobius"/>
    </source>
</evidence>
<dbReference type="Proteomes" id="UP000501076">
    <property type="component" value="Plasmid pFDU301A"/>
</dbReference>
<dbReference type="EMBL" id="CP045273">
    <property type="protein sequence ID" value="QJX80143.1"/>
    <property type="molecule type" value="Genomic_DNA"/>
</dbReference>
<evidence type="ECO:0000313" key="3">
    <source>
        <dbReference type="Proteomes" id="UP000501076"/>
    </source>
</evidence>
<geneLocation type="plasmid" evidence="3">
    <name>pfdu301a</name>
</geneLocation>
<keyword evidence="2" id="KW-0614">Plasmid</keyword>
<keyword evidence="1" id="KW-1133">Transmembrane helix</keyword>
<protein>
    <submittedName>
        <fullName evidence="2">Uncharacterized protein</fullName>
    </submittedName>
</protein>
<dbReference type="RefSeq" id="WP_171778124.1">
    <property type="nucleotide sequence ID" value="NZ_CP045273.1"/>
</dbReference>
<gene>
    <name evidence="2" type="ORF">FDZ14_29035</name>
</gene>